<proteinExistence type="predicted"/>
<feature type="compositionally biased region" description="Basic residues" evidence="1">
    <location>
        <begin position="1"/>
        <end position="11"/>
    </location>
</feature>
<evidence type="ECO:0000256" key="1">
    <source>
        <dbReference type="SAM" id="MobiDB-lite"/>
    </source>
</evidence>
<dbReference type="RefSeq" id="XP_025405039.1">
    <property type="nucleotide sequence ID" value="XM_025549254.1"/>
</dbReference>
<accession>A0A8B8F2M9</accession>
<dbReference type="Proteomes" id="UP000694846">
    <property type="component" value="Unplaced"/>
</dbReference>
<evidence type="ECO:0000313" key="3">
    <source>
        <dbReference type="RefSeq" id="XP_025405039.1"/>
    </source>
</evidence>
<reference evidence="3" key="1">
    <citation type="submission" date="2025-08" db="UniProtKB">
        <authorList>
            <consortium name="RefSeq"/>
        </authorList>
    </citation>
    <scope>IDENTIFICATION</scope>
    <source>
        <tissue evidence="3">Whole body</tissue>
    </source>
</reference>
<protein>
    <submittedName>
        <fullName evidence="3">Uncharacterized protein LOC112679459 isoform X2</fullName>
    </submittedName>
</protein>
<dbReference type="AlphaFoldDB" id="A0A8B8F2M9"/>
<feature type="region of interest" description="Disordered" evidence="1">
    <location>
        <begin position="1"/>
        <end position="20"/>
    </location>
</feature>
<dbReference type="GeneID" id="112679459"/>
<feature type="region of interest" description="Disordered" evidence="1">
    <location>
        <begin position="33"/>
        <end position="56"/>
    </location>
</feature>
<keyword evidence="2" id="KW-1185">Reference proteome</keyword>
<sequence length="112" mass="12703">MSKRKYTKKKSSGKESGTSKIVTSSITTMTLKKIAKKTSKGSSDATRRPAKKKNTEFKLRTLHDIAALRSGVHNMAYNIENIEYILRYIQGKIDALSRELLRYEQSGSFENL</sequence>
<organism evidence="2 3">
    <name type="scientific">Sipha flava</name>
    <name type="common">yellow sugarcane aphid</name>
    <dbReference type="NCBI Taxonomy" id="143950"/>
    <lineage>
        <taxon>Eukaryota</taxon>
        <taxon>Metazoa</taxon>
        <taxon>Ecdysozoa</taxon>
        <taxon>Arthropoda</taxon>
        <taxon>Hexapoda</taxon>
        <taxon>Insecta</taxon>
        <taxon>Pterygota</taxon>
        <taxon>Neoptera</taxon>
        <taxon>Paraneoptera</taxon>
        <taxon>Hemiptera</taxon>
        <taxon>Sternorrhyncha</taxon>
        <taxon>Aphidomorpha</taxon>
        <taxon>Aphidoidea</taxon>
        <taxon>Aphididae</taxon>
        <taxon>Sipha</taxon>
    </lineage>
</organism>
<name>A0A8B8F2M9_9HEMI</name>
<gene>
    <name evidence="3" type="primary">LOC112679459</name>
</gene>
<evidence type="ECO:0000313" key="2">
    <source>
        <dbReference type="Proteomes" id="UP000694846"/>
    </source>
</evidence>